<gene>
    <name evidence="3" type="ORF">BV133_2548</name>
    <name evidence="4" type="ORF">BVIRIDIS_16260</name>
</gene>
<keyword evidence="2" id="KW-0732">Signal</keyword>
<evidence type="ECO:0000313" key="3">
    <source>
        <dbReference type="EMBL" id="BAS00142.1"/>
    </source>
</evidence>
<reference evidence="5" key="3">
    <citation type="journal article" date="2016" name="Genome Announc.">
        <title>Revised genome sequence of the purple photosynthetic bacterium Blastochloris viridis.</title>
        <authorList>
            <person name="Liu L.N."/>
            <person name="Faulkner M."/>
            <person name="Liu X."/>
            <person name="Huang F."/>
            <person name="Darby A.C."/>
            <person name="Hall N."/>
        </authorList>
    </citation>
    <scope>NUCLEOTIDE SEQUENCE [LARGE SCALE GENOMIC DNA]</scope>
    <source>
        <strain evidence="5">ATCC 19567 / DSM 133 / F</strain>
    </source>
</reference>
<dbReference type="Proteomes" id="UP000065734">
    <property type="component" value="Chromosome I"/>
</dbReference>
<dbReference type="EMBL" id="LN907867">
    <property type="protein sequence ID" value="CUU42612.1"/>
    <property type="molecule type" value="Genomic_DNA"/>
</dbReference>
<reference evidence="4" key="2">
    <citation type="submission" date="2015-11" db="EMBL/GenBank/DDBJ databases">
        <authorList>
            <person name="Zhang Y."/>
            <person name="Guo Z."/>
        </authorList>
    </citation>
    <scope>NUCLEOTIDE SEQUENCE</scope>
    <source>
        <strain evidence="4">1</strain>
    </source>
</reference>
<dbReference type="AlphaFoldDB" id="A0A0H5BIA1"/>
<evidence type="ECO:0000256" key="2">
    <source>
        <dbReference type="SAM" id="SignalP"/>
    </source>
</evidence>
<sequence length="343" mass="35755">MTDRPCPRVTTTWWQAALAVAAGLLLGLANASADPAQWQSHRLDAATVAVPADWTANRTNGGKDLELASPDGQRRLMVWWWFPDEPLLGYPDIVSHRKVTLAGRSALYIHTRSGGRDTITVTLDKGRQDKRRLHLLFEGAGDLGQGDAVLDDILSRVTLDGAPSADPRRSEAAPPSSPAPAPSAAAAPAAPAGRVWLGRVSIAPPPGWSATVDRDAVRLTRPDGVGRIELSLLADGQPMPSEGVEDVDHTVTAGQPATRLMVRNADSQAVVYIFDEPDADGARASLTLTAAGASAGDVATFETVAESLSTAAPTAEPGAAEPGAAPAAPDDPDQDPFAGLDLD</sequence>
<name>A0A0H5BIA1_BLAVI</name>
<evidence type="ECO:0000256" key="1">
    <source>
        <dbReference type="SAM" id="MobiDB-lite"/>
    </source>
</evidence>
<dbReference type="PATRIC" id="fig|1079.6.peg.2266"/>
<dbReference type="EMBL" id="AP014854">
    <property type="protein sequence ID" value="BAS00142.1"/>
    <property type="molecule type" value="Genomic_DNA"/>
</dbReference>
<protein>
    <submittedName>
        <fullName evidence="4">Uncharacterized protein</fullName>
    </submittedName>
</protein>
<proteinExistence type="predicted"/>
<feature type="region of interest" description="Disordered" evidence="1">
    <location>
        <begin position="160"/>
        <end position="187"/>
    </location>
</feature>
<keyword evidence="5" id="KW-1185">Reference proteome</keyword>
<feature type="region of interest" description="Disordered" evidence="1">
    <location>
        <begin position="307"/>
        <end position="343"/>
    </location>
</feature>
<organism evidence="4 5">
    <name type="scientific">Blastochloris viridis</name>
    <name type="common">Rhodopseudomonas viridis</name>
    <dbReference type="NCBI Taxonomy" id="1079"/>
    <lineage>
        <taxon>Bacteria</taxon>
        <taxon>Pseudomonadati</taxon>
        <taxon>Pseudomonadota</taxon>
        <taxon>Alphaproteobacteria</taxon>
        <taxon>Hyphomicrobiales</taxon>
        <taxon>Blastochloridaceae</taxon>
        <taxon>Blastochloris</taxon>
    </lineage>
</organism>
<dbReference type="KEGG" id="bvr:BVIR_2181"/>
<accession>A0A0H5BIA1</accession>
<feature type="signal peptide" evidence="2">
    <location>
        <begin position="1"/>
        <end position="33"/>
    </location>
</feature>
<dbReference type="RefSeq" id="WP_055037634.1">
    <property type="nucleotide sequence ID" value="NZ_AP014854.2"/>
</dbReference>
<reference evidence="3" key="1">
    <citation type="journal article" date="2015" name="Genome Announc.">
        <title>Complete Genome Sequence of the Bacteriochlorophyll b-Producing Photosynthetic Bacterium Blastochloris viridis.</title>
        <authorList>
            <person name="Tsukatani Y."/>
            <person name="Hirose Y."/>
            <person name="Harada J."/>
            <person name="Misawa N."/>
            <person name="Mori K."/>
            <person name="Inoue K."/>
            <person name="Tamiaki H."/>
        </authorList>
    </citation>
    <scope>NUCLEOTIDE SEQUENCE [LARGE SCALE GENOMIC DNA]</scope>
    <source>
        <strain evidence="3">DSM 133</strain>
    </source>
</reference>
<dbReference type="OrthoDB" id="996425at2"/>
<evidence type="ECO:0000313" key="5">
    <source>
        <dbReference type="Proteomes" id="UP000065734"/>
    </source>
</evidence>
<feature type="compositionally biased region" description="Low complexity" evidence="1">
    <location>
        <begin position="310"/>
        <end position="328"/>
    </location>
</feature>
<evidence type="ECO:0000313" key="4">
    <source>
        <dbReference type="EMBL" id="CUU42612.1"/>
    </source>
</evidence>
<feature type="chain" id="PRO_5014229164" evidence="2">
    <location>
        <begin position="34"/>
        <end position="343"/>
    </location>
</feature>
<dbReference type="STRING" id="1079.BVIR_2181"/>